<keyword evidence="2" id="KW-1185">Reference proteome</keyword>
<protein>
    <submittedName>
        <fullName evidence="1">Uncharacterized protein</fullName>
    </submittedName>
</protein>
<organism evidence="1 2">
    <name type="scientific">Collimonas rhizosphaerae</name>
    <dbReference type="NCBI Taxonomy" id="3126357"/>
    <lineage>
        <taxon>Bacteria</taxon>
        <taxon>Pseudomonadati</taxon>
        <taxon>Pseudomonadota</taxon>
        <taxon>Betaproteobacteria</taxon>
        <taxon>Burkholderiales</taxon>
        <taxon>Oxalobacteraceae</taxon>
        <taxon>Collimonas</taxon>
    </lineage>
</organism>
<name>A0ABU9PP81_9BURK</name>
<proteinExistence type="predicted"/>
<sequence>MRFDRIHLRPYRQVEFTSIFGDMTRFESEQPKVRSGDDRMLLIEHGHRLINRLNDRLRSKNVDGKFAI</sequence>
<dbReference type="RefSeq" id="WP_342827710.1">
    <property type="nucleotide sequence ID" value="NZ_JBANDC010000001.1"/>
</dbReference>
<reference evidence="1 2" key="1">
    <citation type="submission" date="2024-02" db="EMBL/GenBank/DDBJ databases">
        <title>Draft genome sequence of Collimonas sp. strain H4R21, an effective mineral-weathering bacterial strain isolated from the beech rhizosphere.</title>
        <authorList>
            <person name="Morin E."/>
            <person name="Uroz S."/>
            <person name="Leveau J.H.J."/>
            <person name="Kumar R."/>
            <person name="Rey M.W."/>
            <person name="Pham J."/>
        </authorList>
    </citation>
    <scope>NUCLEOTIDE SEQUENCE [LARGE SCALE GENOMIC DNA]</scope>
    <source>
        <strain evidence="1 2">H4R21</strain>
    </source>
</reference>
<evidence type="ECO:0000313" key="2">
    <source>
        <dbReference type="Proteomes" id="UP001495910"/>
    </source>
</evidence>
<comment type="caution">
    <text evidence="1">The sequence shown here is derived from an EMBL/GenBank/DDBJ whole genome shotgun (WGS) entry which is preliminary data.</text>
</comment>
<accession>A0ABU9PP81</accession>
<dbReference type="Proteomes" id="UP001495910">
    <property type="component" value="Unassembled WGS sequence"/>
</dbReference>
<gene>
    <name evidence="1" type="ORF">V8G57_00230</name>
</gene>
<dbReference type="EMBL" id="JBANDC010000001">
    <property type="protein sequence ID" value="MEM4985802.1"/>
    <property type="molecule type" value="Genomic_DNA"/>
</dbReference>
<evidence type="ECO:0000313" key="1">
    <source>
        <dbReference type="EMBL" id="MEM4985802.1"/>
    </source>
</evidence>